<dbReference type="InterPro" id="IPR036388">
    <property type="entry name" value="WH-like_DNA-bd_sf"/>
</dbReference>
<evidence type="ECO:0000256" key="3">
    <source>
        <dbReference type="ARBA" id="ARBA00023125"/>
    </source>
</evidence>
<dbReference type="Pfam" id="PF00126">
    <property type="entry name" value="HTH_1"/>
    <property type="match status" value="1"/>
</dbReference>
<evidence type="ECO:0000256" key="4">
    <source>
        <dbReference type="ARBA" id="ARBA00023163"/>
    </source>
</evidence>
<dbReference type="OrthoDB" id="5525645at2"/>
<sequence>MEIPDLNELIALLTVAQERSFTRAARRLGVSQSSLSRSVAALERRLGSLLLVRTTRSVSTTEAGQQLLNGVAPKLEEIDAELRAIAELRERAVGTVRITATDYAANQYIWPKLQGVLRENPDLRIELINDYGFTDIVADRFDIGVRLGDQVEKDMIAVRIAPDETLAIVCSPDYLAKAPPLAHPRQLTAHNCINLRLPRTETDLPWEFHKGNKHIEVKVRGQLVFNNSYQMLDAALRGFGLAYIPRALAENHVREGRLQWALEDWFPTFTGHHAYYATRRQSARSVRLVIAALRDGSAE</sequence>
<dbReference type="SUPFAM" id="SSF46785">
    <property type="entry name" value="Winged helix' DNA-binding domain"/>
    <property type="match status" value="1"/>
</dbReference>
<accession>A0A7Z2GB38</accession>
<dbReference type="InterPro" id="IPR036390">
    <property type="entry name" value="WH_DNA-bd_sf"/>
</dbReference>
<feature type="domain" description="HTH lysR-type" evidence="5">
    <location>
        <begin position="4"/>
        <end position="61"/>
    </location>
</feature>
<dbReference type="PROSITE" id="PS50931">
    <property type="entry name" value="HTH_LYSR"/>
    <property type="match status" value="1"/>
</dbReference>
<dbReference type="Proteomes" id="UP000434209">
    <property type="component" value="Chromosome 3"/>
</dbReference>
<dbReference type="RefSeq" id="WP_158761402.1">
    <property type="nucleotide sequence ID" value="NZ_CP046911.1"/>
</dbReference>
<dbReference type="GO" id="GO:0043565">
    <property type="term" value="F:sequence-specific DNA binding"/>
    <property type="evidence" value="ECO:0007669"/>
    <property type="project" value="TreeGrafter"/>
</dbReference>
<dbReference type="PANTHER" id="PTHR30537:SF1">
    <property type="entry name" value="HTH-TYPE TRANSCRIPTIONAL REGULATOR PGRR"/>
    <property type="match status" value="1"/>
</dbReference>
<dbReference type="FunFam" id="3.40.190.290:FF:000012">
    <property type="entry name" value="Transcriptional regulator, LysR family"/>
    <property type="match status" value="1"/>
</dbReference>
<keyword evidence="4" id="KW-0804">Transcription</keyword>
<name>A0A7Z2GB38_9BURK</name>
<reference evidence="6 7" key="1">
    <citation type="submission" date="2019-12" db="EMBL/GenBank/DDBJ databases">
        <title>Paraburkholderia acidiphila 7Q-K02 sp. nov and Paraburkholderia acidisoli DHF22 sp. nov., two strains isolated from forest soil.</title>
        <authorList>
            <person name="Gao Z."/>
            <person name="Qiu L."/>
        </authorList>
    </citation>
    <scope>NUCLEOTIDE SEQUENCE [LARGE SCALE GENOMIC DNA]</scope>
    <source>
        <strain evidence="6 7">7Q-K02</strain>
    </source>
</reference>
<dbReference type="PANTHER" id="PTHR30537">
    <property type="entry name" value="HTH-TYPE TRANSCRIPTIONAL REGULATOR"/>
    <property type="match status" value="1"/>
</dbReference>
<evidence type="ECO:0000259" key="5">
    <source>
        <dbReference type="PROSITE" id="PS50931"/>
    </source>
</evidence>
<dbReference type="Pfam" id="PF03466">
    <property type="entry name" value="LysR_substrate"/>
    <property type="match status" value="1"/>
</dbReference>
<dbReference type="Gene3D" id="3.40.190.290">
    <property type="match status" value="1"/>
</dbReference>
<dbReference type="InterPro" id="IPR058163">
    <property type="entry name" value="LysR-type_TF_proteobact-type"/>
</dbReference>
<protein>
    <submittedName>
        <fullName evidence="6">LysR family transcriptional regulator</fullName>
    </submittedName>
</protein>
<organism evidence="6 7">
    <name type="scientific">Paraburkholderia acidiphila</name>
    <dbReference type="NCBI Taxonomy" id="2571747"/>
    <lineage>
        <taxon>Bacteria</taxon>
        <taxon>Pseudomonadati</taxon>
        <taxon>Pseudomonadota</taxon>
        <taxon>Betaproteobacteria</taxon>
        <taxon>Burkholderiales</taxon>
        <taxon>Burkholderiaceae</taxon>
        <taxon>Paraburkholderia</taxon>
    </lineage>
</organism>
<keyword evidence="7" id="KW-1185">Reference proteome</keyword>
<dbReference type="PRINTS" id="PR00039">
    <property type="entry name" value="HTHLYSR"/>
</dbReference>
<keyword evidence="2" id="KW-0805">Transcription regulation</keyword>
<dbReference type="Gene3D" id="1.10.10.10">
    <property type="entry name" value="Winged helix-like DNA-binding domain superfamily/Winged helix DNA-binding domain"/>
    <property type="match status" value="1"/>
</dbReference>
<evidence type="ECO:0000313" key="7">
    <source>
        <dbReference type="Proteomes" id="UP000434209"/>
    </source>
</evidence>
<dbReference type="FunFam" id="1.10.10.10:FF:000001">
    <property type="entry name" value="LysR family transcriptional regulator"/>
    <property type="match status" value="1"/>
</dbReference>
<dbReference type="CDD" id="cd08474">
    <property type="entry name" value="PBP2_CrgA_like_5"/>
    <property type="match status" value="1"/>
</dbReference>
<dbReference type="SUPFAM" id="SSF53850">
    <property type="entry name" value="Periplasmic binding protein-like II"/>
    <property type="match status" value="1"/>
</dbReference>
<keyword evidence="3" id="KW-0238">DNA-binding</keyword>
<evidence type="ECO:0000313" key="6">
    <source>
        <dbReference type="EMBL" id="QGZ58467.1"/>
    </source>
</evidence>
<evidence type="ECO:0000256" key="1">
    <source>
        <dbReference type="ARBA" id="ARBA00009437"/>
    </source>
</evidence>
<dbReference type="EMBL" id="CP046911">
    <property type="protein sequence ID" value="QGZ58467.1"/>
    <property type="molecule type" value="Genomic_DNA"/>
</dbReference>
<dbReference type="InterPro" id="IPR005119">
    <property type="entry name" value="LysR_subst-bd"/>
</dbReference>
<gene>
    <name evidence="6" type="ORF">FAZ97_26105</name>
</gene>
<evidence type="ECO:0000256" key="2">
    <source>
        <dbReference type="ARBA" id="ARBA00023015"/>
    </source>
</evidence>
<proteinExistence type="inferred from homology"/>
<dbReference type="KEGG" id="pacp:FAZ97_26105"/>
<comment type="similarity">
    <text evidence="1">Belongs to the LysR transcriptional regulatory family.</text>
</comment>
<dbReference type="AlphaFoldDB" id="A0A7Z2GB38"/>
<dbReference type="GO" id="GO:0006351">
    <property type="term" value="P:DNA-templated transcription"/>
    <property type="evidence" value="ECO:0007669"/>
    <property type="project" value="TreeGrafter"/>
</dbReference>
<dbReference type="InterPro" id="IPR000847">
    <property type="entry name" value="LysR_HTH_N"/>
</dbReference>
<dbReference type="GO" id="GO:0003700">
    <property type="term" value="F:DNA-binding transcription factor activity"/>
    <property type="evidence" value="ECO:0007669"/>
    <property type="project" value="InterPro"/>
</dbReference>